<dbReference type="CDD" id="cd02440">
    <property type="entry name" value="AdoMet_MTases"/>
    <property type="match status" value="1"/>
</dbReference>
<dbReference type="Proteomes" id="UP000240883">
    <property type="component" value="Unassembled WGS sequence"/>
</dbReference>
<dbReference type="PANTHER" id="PTHR44068">
    <property type="entry name" value="ZGC:194242"/>
    <property type="match status" value="1"/>
</dbReference>
<keyword evidence="3 5" id="KW-0949">S-adenosyl-L-methionine</keyword>
<dbReference type="PROSITE" id="PS51685">
    <property type="entry name" value="SAM_MT_ERG6_SMT"/>
    <property type="match status" value="1"/>
</dbReference>
<keyword evidence="2 5" id="KW-0808">Transferase</keyword>
<dbReference type="GO" id="GO:0032259">
    <property type="term" value="P:methylation"/>
    <property type="evidence" value="ECO:0007669"/>
    <property type="project" value="UniProtKB-KW"/>
</dbReference>
<evidence type="ECO:0000256" key="3">
    <source>
        <dbReference type="ARBA" id="ARBA00022691"/>
    </source>
</evidence>
<keyword evidence="6" id="KW-0443">Lipid metabolism</keyword>
<gene>
    <name evidence="9" type="ORF">BS50DRAFT_570968</name>
</gene>
<dbReference type="OrthoDB" id="540004at2759"/>
<comment type="similarity">
    <text evidence="4 5 6">Belongs to the class I-like SAM-binding methyltransferase superfamily. Erg6/SMT family.</text>
</comment>
<feature type="domain" description="SAM-dependent methyltransferase Erg6/SMT-type" evidence="8">
    <location>
        <begin position="77"/>
        <end position="372"/>
    </location>
</feature>
<evidence type="ECO:0000313" key="9">
    <source>
        <dbReference type="EMBL" id="PSN69570.1"/>
    </source>
</evidence>
<feature type="region of interest" description="Disordered" evidence="7">
    <location>
        <begin position="1"/>
        <end position="22"/>
    </location>
</feature>
<accession>A0A2T2NVZ8</accession>
<dbReference type="InterPro" id="IPR013705">
    <property type="entry name" value="Sterol_MeTrfase_C"/>
</dbReference>
<dbReference type="EMBL" id="KZ678132">
    <property type="protein sequence ID" value="PSN69570.1"/>
    <property type="molecule type" value="Genomic_DNA"/>
</dbReference>
<dbReference type="EC" id="2.1.1.-" evidence="6"/>
<dbReference type="InterPro" id="IPR050447">
    <property type="entry name" value="Erg6_SMT_methyltransf"/>
</dbReference>
<comment type="function">
    <text evidence="6">Catalyzes the transfer of methyl groups from S-adenosyl-methionine to the C-24 of sterols.</text>
</comment>
<evidence type="ECO:0000256" key="7">
    <source>
        <dbReference type="SAM" id="MobiDB-lite"/>
    </source>
</evidence>
<keyword evidence="6" id="KW-1207">Sterol metabolism</keyword>
<keyword evidence="1 5" id="KW-0489">Methyltransferase</keyword>
<proteinExistence type="inferred from homology"/>
<dbReference type="InterPro" id="IPR029063">
    <property type="entry name" value="SAM-dependent_MTases_sf"/>
</dbReference>
<evidence type="ECO:0000313" key="10">
    <source>
        <dbReference type="Proteomes" id="UP000240883"/>
    </source>
</evidence>
<evidence type="ECO:0000256" key="5">
    <source>
        <dbReference type="PROSITE-ProRule" id="PRU01022"/>
    </source>
</evidence>
<dbReference type="GO" id="GO:0005783">
    <property type="term" value="C:endoplasmic reticulum"/>
    <property type="evidence" value="ECO:0007669"/>
    <property type="project" value="TreeGrafter"/>
</dbReference>
<dbReference type="SUPFAM" id="SSF53335">
    <property type="entry name" value="S-adenosyl-L-methionine-dependent methyltransferases"/>
    <property type="match status" value="1"/>
</dbReference>
<organism evidence="9 10">
    <name type="scientific">Corynespora cassiicola Philippines</name>
    <dbReference type="NCBI Taxonomy" id="1448308"/>
    <lineage>
        <taxon>Eukaryota</taxon>
        <taxon>Fungi</taxon>
        <taxon>Dikarya</taxon>
        <taxon>Ascomycota</taxon>
        <taxon>Pezizomycotina</taxon>
        <taxon>Dothideomycetes</taxon>
        <taxon>Pleosporomycetidae</taxon>
        <taxon>Pleosporales</taxon>
        <taxon>Corynesporascaceae</taxon>
        <taxon>Corynespora</taxon>
    </lineage>
</organism>
<dbReference type="GO" id="GO:0003838">
    <property type="term" value="F:sterol 24-C-methyltransferase activity"/>
    <property type="evidence" value="ECO:0007669"/>
    <property type="project" value="TreeGrafter"/>
</dbReference>
<keyword evidence="6" id="KW-0756">Sterol biosynthesis</keyword>
<keyword evidence="10" id="KW-1185">Reference proteome</keyword>
<evidence type="ECO:0000256" key="4">
    <source>
        <dbReference type="ARBA" id="ARBA00038188"/>
    </source>
</evidence>
<dbReference type="AlphaFoldDB" id="A0A2T2NVZ8"/>
<dbReference type="Pfam" id="PF08241">
    <property type="entry name" value="Methyltransf_11"/>
    <property type="match status" value="1"/>
</dbReference>
<sequence length="375" mass="42543">MLQEENHERDAAFNKAMHGKSSLSRGGLLSLFQKRTDAQKIARDEYFKHWDHKVGMEETESTRDQRRAEYATLTRHYYDLATDFYEYGWGESFHFCRFSAGEPFRQAIARHEYYLAHMMNIGQDALVLDVGCGVGGPARGIAKFCGARIIGLNNNDYQIDRATHYAQREGLSDQLSFVKGDFMQMPFEDNTFDAIYAIEATVHAPNLHGIYSEIFRVLKPGGIFGVYEWLMTDEYNKDDAGHRQIRQHIEEGNGVSNMETVAVAIDSMKRSGFEMLHSEDLARRPCSIPWYYPLAGDFSMMQSVWDFPIIFRMTRMCRTLVHGFIGSLEALSLAPVGSQKAGDSLAKGADALVAGAREGIFTPMYLMMGRKPQEN</sequence>
<evidence type="ECO:0000256" key="1">
    <source>
        <dbReference type="ARBA" id="ARBA00022603"/>
    </source>
</evidence>
<reference evidence="9 10" key="1">
    <citation type="journal article" date="2018" name="Front. Microbiol.">
        <title>Genome-Wide Analysis of Corynespora cassiicola Leaf Fall Disease Putative Effectors.</title>
        <authorList>
            <person name="Lopez D."/>
            <person name="Ribeiro S."/>
            <person name="Label P."/>
            <person name="Fumanal B."/>
            <person name="Venisse J.S."/>
            <person name="Kohler A."/>
            <person name="de Oliveira R.R."/>
            <person name="Labutti K."/>
            <person name="Lipzen A."/>
            <person name="Lail K."/>
            <person name="Bauer D."/>
            <person name="Ohm R.A."/>
            <person name="Barry K.W."/>
            <person name="Spatafora J."/>
            <person name="Grigoriev I.V."/>
            <person name="Martin F.M."/>
            <person name="Pujade-Renaud V."/>
        </authorList>
    </citation>
    <scope>NUCLEOTIDE SEQUENCE [LARGE SCALE GENOMIC DNA]</scope>
    <source>
        <strain evidence="9 10">Philippines</strain>
    </source>
</reference>
<name>A0A2T2NVZ8_CORCC</name>
<keyword evidence="6" id="KW-0752">Steroid biosynthesis</keyword>
<feature type="compositionally biased region" description="Basic and acidic residues" evidence="7">
    <location>
        <begin position="1"/>
        <end position="12"/>
    </location>
</feature>
<keyword evidence="6" id="KW-0753">Steroid metabolism</keyword>
<dbReference type="PANTHER" id="PTHR44068:SF1">
    <property type="entry name" value="HYPOTHETICAL LOC100005854"/>
    <property type="match status" value="1"/>
</dbReference>
<dbReference type="InterPro" id="IPR030384">
    <property type="entry name" value="MeTrfase_SMT"/>
</dbReference>
<dbReference type="STRING" id="1448308.A0A2T2NVZ8"/>
<dbReference type="InterPro" id="IPR013216">
    <property type="entry name" value="Methyltransf_11"/>
</dbReference>
<comment type="pathway">
    <text evidence="6">Steroid metabolism.</text>
</comment>
<protein>
    <recommendedName>
        <fullName evidence="6">Sterol 24-C-methyltransferase</fullName>
        <ecNumber evidence="6">2.1.1.-</ecNumber>
    </recommendedName>
    <alternativeName>
        <fullName evidence="6">Delta(24)-sterol C-methyltransferase</fullName>
    </alternativeName>
</protein>
<evidence type="ECO:0000256" key="6">
    <source>
        <dbReference type="RuleBase" id="RU362025"/>
    </source>
</evidence>
<evidence type="ECO:0000259" key="8">
    <source>
        <dbReference type="PROSITE" id="PS51685"/>
    </source>
</evidence>
<dbReference type="GO" id="GO:0006696">
    <property type="term" value="P:ergosterol biosynthetic process"/>
    <property type="evidence" value="ECO:0007669"/>
    <property type="project" value="TreeGrafter"/>
</dbReference>
<evidence type="ECO:0000256" key="2">
    <source>
        <dbReference type="ARBA" id="ARBA00022679"/>
    </source>
</evidence>
<dbReference type="Gene3D" id="3.40.50.150">
    <property type="entry name" value="Vaccinia Virus protein VP39"/>
    <property type="match status" value="1"/>
</dbReference>
<keyword evidence="6" id="KW-0444">Lipid biosynthesis</keyword>
<dbReference type="Pfam" id="PF08498">
    <property type="entry name" value="Sterol_MT_C"/>
    <property type="match status" value="1"/>
</dbReference>